<sequence>MTLTAGVQLLAAQEPEGPEFGKASPLGLLVIIVLLVATAFLIRSMNTQLKKLPKKFDADHPEPDQAFDDGTDSVDPDEGAGSEGAGRTGRRPDTTDGVQADERRKADT</sequence>
<evidence type="ECO:0000256" key="2">
    <source>
        <dbReference type="SAM" id="Phobius"/>
    </source>
</evidence>
<accession>A0A9X3D0D0</accession>
<reference evidence="3" key="1">
    <citation type="submission" date="2022-10" db="EMBL/GenBank/DDBJ databases">
        <title>WGS of marine actinomycetes from Thailand.</title>
        <authorList>
            <person name="Thawai C."/>
        </authorList>
    </citation>
    <scope>NUCLEOTIDE SEQUENCE</scope>
    <source>
        <strain evidence="3">SW21</strain>
    </source>
</reference>
<feature type="region of interest" description="Disordered" evidence="1">
    <location>
        <begin position="53"/>
        <end position="108"/>
    </location>
</feature>
<evidence type="ECO:0000256" key="1">
    <source>
        <dbReference type="SAM" id="MobiDB-lite"/>
    </source>
</evidence>
<keyword evidence="2" id="KW-0812">Transmembrane</keyword>
<dbReference type="EMBL" id="JAPKFM010000001">
    <property type="protein sequence ID" value="MCX2962570.1"/>
    <property type="molecule type" value="Genomic_DNA"/>
</dbReference>
<dbReference type="Proteomes" id="UP001143347">
    <property type="component" value="Unassembled WGS sequence"/>
</dbReference>
<proteinExistence type="predicted"/>
<evidence type="ECO:0000313" key="4">
    <source>
        <dbReference type="Proteomes" id="UP001143347"/>
    </source>
</evidence>
<evidence type="ECO:0000313" key="3">
    <source>
        <dbReference type="EMBL" id="MCX2962570.1"/>
    </source>
</evidence>
<gene>
    <name evidence="3" type="ORF">OSB52_00520</name>
</gene>
<keyword evidence="2" id="KW-1133">Transmembrane helix</keyword>
<dbReference type="RefSeq" id="WP_266059895.1">
    <property type="nucleotide sequence ID" value="NZ_JAPKFM010000001.1"/>
</dbReference>
<keyword evidence="4" id="KW-1185">Reference proteome</keyword>
<dbReference type="AlphaFoldDB" id="A0A9X3D0D0"/>
<feature type="compositionally biased region" description="Acidic residues" evidence="1">
    <location>
        <begin position="65"/>
        <end position="80"/>
    </location>
</feature>
<comment type="caution">
    <text evidence="3">The sequence shown here is derived from an EMBL/GenBank/DDBJ whole genome shotgun (WGS) entry which is preliminary data.</text>
</comment>
<name>A0A9X3D0D0_9ACTN</name>
<protein>
    <submittedName>
        <fullName evidence="3">Uncharacterized protein</fullName>
    </submittedName>
</protein>
<feature type="compositionally biased region" description="Basic and acidic residues" evidence="1">
    <location>
        <begin position="54"/>
        <end position="63"/>
    </location>
</feature>
<keyword evidence="2" id="KW-0472">Membrane</keyword>
<organism evidence="3 4">
    <name type="scientific">Gordonia aquimaris</name>
    <dbReference type="NCBI Taxonomy" id="2984863"/>
    <lineage>
        <taxon>Bacteria</taxon>
        <taxon>Bacillati</taxon>
        <taxon>Actinomycetota</taxon>
        <taxon>Actinomycetes</taxon>
        <taxon>Mycobacteriales</taxon>
        <taxon>Gordoniaceae</taxon>
        <taxon>Gordonia</taxon>
    </lineage>
</organism>
<feature type="transmembrane region" description="Helical" evidence="2">
    <location>
        <begin position="23"/>
        <end position="42"/>
    </location>
</feature>
<feature type="compositionally biased region" description="Basic and acidic residues" evidence="1">
    <location>
        <begin position="90"/>
        <end position="108"/>
    </location>
</feature>